<keyword evidence="3" id="KW-1185">Reference proteome</keyword>
<comment type="caution">
    <text evidence="2">The sequence shown here is derived from an EMBL/GenBank/DDBJ whole genome shotgun (WGS) entry which is preliminary data.</text>
</comment>
<name>A0ABU8TXL3_9ACTN</name>
<proteinExistence type="predicted"/>
<evidence type="ECO:0000313" key="3">
    <source>
        <dbReference type="Proteomes" id="UP001382904"/>
    </source>
</evidence>
<protein>
    <submittedName>
        <fullName evidence="2">Uncharacterized protein</fullName>
    </submittedName>
</protein>
<dbReference type="SUPFAM" id="SSF48264">
    <property type="entry name" value="Cytochrome P450"/>
    <property type="match status" value="1"/>
</dbReference>
<evidence type="ECO:0000313" key="2">
    <source>
        <dbReference type="EMBL" id="MEJ8640353.1"/>
    </source>
</evidence>
<feature type="region of interest" description="Disordered" evidence="1">
    <location>
        <begin position="91"/>
        <end position="115"/>
    </location>
</feature>
<reference evidence="2 3" key="1">
    <citation type="submission" date="2024-03" db="EMBL/GenBank/DDBJ databases">
        <title>Novel Streptomyces species of biotechnological and ecological value are a feature of Machair soil.</title>
        <authorList>
            <person name="Prole J.R."/>
            <person name="Goodfellow M."/>
            <person name="Allenby N."/>
            <person name="Ward A.C."/>
        </authorList>
    </citation>
    <scope>NUCLEOTIDE SEQUENCE [LARGE SCALE GENOMIC DNA]</scope>
    <source>
        <strain evidence="2 3">MS1.HAVA.3</strain>
    </source>
</reference>
<evidence type="ECO:0000256" key="1">
    <source>
        <dbReference type="SAM" id="MobiDB-lite"/>
    </source>
</evidence>
<sequence length="115" mass="12178">MGNITGAGLRKAVLKAINPKTEGLTDWMRAHAAGLVDGILSHGAPVDLRGQFTNPYAENLHCRILGIPEADAPRLAASLDIAFMNSACPSRAPSSTGTGTWPTWWSVSTTRPPRA</sequence>
<dbReference type="Gene3D" id="1.10.630.10">
    <property type="entry name" value="Cytochrome P450"/>
    <property type="match status" value="1"/>
</dbReference>
<dbReference type="Proteomes" id="UP001382904">
    <property type="component" value="Unassembled WGS sequence"/>
</dbReference>
<feature type="compositionally biased region" description="Low complexity" evidence="1">
    <location>
        <begin position="93"/>
        <end position="115"/>
    </location>
</feature>
<gene>
    <name evidence="2" type="ORF">WKI68_00755</name>
</gene>
<organism evidence="2 3">
    <name type="scientific">Streptomyces caledonius</name>
    <dbReference type="NCBI Taxonomy" id="3134107"/>
    <lineage>
        <taxon>Bacteria</taxon>
        <taxon>Bacillati</taxon>
        <taxon>Actinomycetota</taxon>
        <taxon>Actinomycetes</taxon>
        <taxon>Kitasatosporales</taxon>
        <taxon>Streptomycetaceae</taxon>
        <taxon>Streptomyces</taxon>
    </lineage>
</organism>
<dbReference type="EMBL" id="JBBKAM010000002">
    <property type="protein sequence ID" value="MEJ8640353.1"/>
    <property type="molecule type" value="Genomic_DNA"/>
</dbReference>
<accession>A0ABU8TXL3</accession>
<dbReference type="InterPro" id="IPR036396">
    <property type="entry name" value="Cyt_P450_sf"/>
</dbReference>